<organism evidence="3 4">
    <name type="scientific">Actinoplanes couchii</name>
    <dbReference type="NCBI Taxonomy" id="403638"/>
    <lineage>
        <taxon>Bacteria</taxon>
        <taxon>Bacillati</taxon>
        <taxon>Actinomycetota</taxon>
        <taxon>Actinomycetes</taxon>
        <taxon>Micromonosporales</taxon>
        <taxon>Micromonosporaceae</taxon>
        <taxon>Actinoplanes</taxon>
    </lineage>
</organism>
<name>A0ABQ3XFH4_9ACTN</name>
<dbReference type="PANTHER" id="PTHR40761:SF1">
    <property type="entry name" value="CONSERVED INTEGRAL MEMBRANE ALANINE VALINE AND LEUCINE RICH PROTEIN-RELATED"/>
    <property type="match status" value="1"/>
</dbReference>
<evidence type="ECO:0000313" key="4">
    <source>
        <dbReference type="Proteomes" id="UP000612282"/>
    </source>
</evidence>
<feature type="transmembrane region" description="Helical" evidence="2">
    <location>
        <begin position="69"/>
        <end position="90"/>
    </location>
</feature>
<reference evidence="3 4" key="1">
    <citation type="submission" date="2021-01" db="EMBL/GenBank/DDBJ databases">
        <title>Whole genome shotgun sequence of Actinoplanes couchii NBRC 106145.</title>
        <authorList>
            <person name="Komaki H."/>
            <person name="Tamura T."/>
        </authorList>
    </citation>
    <scope>NUCLEOTIDE SEQUENCE [LARGE SCALE GENOMIC DNA]</scope>
    <source>
        <strain evidence="3 4">NBRC 106145</strain>
    </source>
</reference>
<keyword evidence="2" id="KW-0472">Membrane</keyword>
<evidence type="ECO:0008006" key="5">
    <source>
        <dbReference type="Google" id="ProtNLM"/>
    </source>
</evidence>
<dbReference type="Proteomes" id="UP000612282">
    <property type="component" value="Unassembled WGS sequence"/>
</dbReference>
<gene>
    <name evidence="3" type="ORF">Aco03nite_056550</name>
</gene>
<feature type="transmembrane region" description="Helical" evidence="2">
    <location>
        <begin position="128"/>
        <end position="147"/>
    </location>
</feature>
<keyword evidence="2" id="KW-1133">Transmembrane helix</keyword>
<protein>
    <recommendedName>
        <fullName evidence="5">EamA domain-containing protein</fullName>
    </recommendedName>
</protein>
<dbReference type="RefSeq" id="WP_203799788.1">
    <property type="nucleotide sequence ID" value="NZ_BAAAQE010000092.1"/>
</dbReference>
<evidence type="ECO:0000313" key="3">
    <source>
        <dbReference type="EMBL" id="GID57251.1"/>
    </source>
</evidence>
<feature type="transmembrane region" description="Helical" evidence="2">
    <location>
        <begin position="40"/>
        <end position="63"/>
    </location>
</feature>
<feature type="transmembrane region" description="Helical" evidence="2">
    <location>
        <begin position="154"/>
        <end position="174"/>
    </location>
</feature>
<proteinExistence type="predicted"/>
<feature type="transmembrane region" description="Helical" evidence="2">
    <location>
        <begin position="6"/>
        <end position="28"/>
    </location>
</feature>
<evidence type="ECO:0000256" key="2">
    <source>
        <dbReference type="SAM" id="Phobius"/>
    </source>
</evidence>
<evidence type="ECO:0000256" key="1">
    <source>
        <dbReference type="SAM" id="MobiDB-lite"/>
    </source>
</evidence>
<feature type="transmembrane region" description="Helical" evidence="2">
    <location>
        <begin position="99"/>
        <end position="116"/>
    </location>
</feature>
<keyword evidence="4" id="KW-1185">Reference proteome</keyword>
<feature type="region of interest" description="Disordered" evidence="1">
    <location>
        <begin position="380"/>
        <end position="412"/>
    </location>
</feature>
<dbReference type="PANTHER" id="PTHR40761">
    <property type="entry name" value="CONSERVED INTEGRAL MEMBRANE ALANINE VALINE AND LEUCINE RICH PROTEIN-RELATED"/>
    <property type="match status" value="1"/>
</dbReference>
<keyword evidence="2" id="KW-0812">Transmembrane</keyword>
<sequence length="412" mass="41853">MTSANWFALGMAVFGAFSYATGSILQAIGAKRSHSTASTLGHPLYLVGIAFDIVAWVGAIAALQHLAVYVVESVLAGSLAVTAVAAWLFLGSKLRRRDVAAIICTTGALGILALSAGEQHEMLPSVQVRVGLASALVGLWVLGYGAVRIGRPGLIALVGGFSLGGAAISGRALQFPAAEMARFDTAVVAVVSEPVLWTMIAFAGTGMLLYASALQGGEVGRVTAVHWTGEVVLPSIIALTLVGDTIRPGWELAALAAGMVTVSSAIVLASAPAAVAPAGEDPVPATAGARGGTAHARPGTAVAVPPPRAGALVPFATAEAWRLAIPSEAYWPALQPPLIRGYGTVLWWGPAAAPQPLWIPPDRTISAPGAVAAWAGPQLPATRTTTPSRPGALRKARPLPALPSATRDVTAA</sequence>
<comment type="caution">
    <text evidence="3">The sequence shown here is derived from an EMBL/GenBank/DDBJ whole genome shotgun (WGS) entry which is preliminary data.</text>
</comment>
<feature type="transmembrane region" description="Helical" evidence="2">
    <location>
        <begin position="194"/>
        <end position="211"/>
    </location>
</feature>
<dbReference type="EMBL" id="BOMG01000070">
    <property type="protein sequence ID" value="GID57251.1"/>
    <property type="molecule type" value="Genomic_DNA"/>
</dbReference>
<accession>A0ABQ3XFH4</accession>